<dbReference type="AlphaFoldDB" id="A0A5D0IKZ1"/>
<proteinExistence type="predicted"/>
<evidence type="ECO:0000313" key="2">
    <source>
        <dbReference type="Proteomes" id="UP000323930"/>
    </source>
</evidence>
<dbReference type="EMBL" id="VSDQ01000409">
    <property type="protein sequence ID" value="TYA84234.1"/>
    <property type="molecule type" value="Genomic_DNA"/>
</dbReference>
<protein>
    <submittedName>
        <fullName evidence="1">Uncharacterized protein</fullName>
    </submittedName>
</protein>
<reference evidence="1 2" key="1">
    <citation type="submission" date="2019-08" db="EMBL/GenBank/DDBJ databases">
        <title>Seonamhaeicola sediminis sp. nov., isolated from marine sediment.</title>
        <authorList>
            <person name="Cao W.R."/>
        </authorList>
    </citation>
    <scope>NUCLEOTIDE SEQUENCE [LARGE SCALE GENOMIC DNA]</scope>
    <source>
        <strain evidence="1 2">B011</strain>
    </source>
</reference>
<dbReference type="OrthoDB" id="798785at2"/>
<comment type="caution">
    <text evidence="1">The sequence shown here is derived from an EMBL/GenBank/DDBJ whole genome shotgun (WGS) entry which is preliminary data.</text>
</comment>
<organism evidence="1 2">
    <name type="scientific">Seonamhaeicola marinus</name>
    <dbReference type="NCBI Taxonomy" id="1912246"/>
    <lineage>
        <taxon>Bacteria</taxon>
        <taxon>Pseudomonadati</taxon>
        <taxon>Bacteroidota</taxon>
        <taxon>Flavobacteriia</taxon>
        <taxon>Flavobacteriales</taxon>
        <taxon>Flavobacteriaceae</taxon>
    </lineage>
</organism>
<gene>
    <name evidence="1" type="ORF">FUA24_06180</name>
</gene>
<keyword evidence="2" id="KW-1185">Reference proteome</keyword>
<dbReference type="RefSeq" id="WP_148540634.1">
    <property type="nucleotide sequence ID" value="NZ_VSDQ01000409.1"/>
</dbReference>
<sequence length="126" mass="14659">MTKTIGNIETPFNEEFCTRLEFRLCREFSESDDAKLKGFWCDGVSWFPTDNQLTKKHVNDIRKIITKAWIGKSGQDVYQATIHFGKKSLSNYSKGKELTECIPELDSDMDWIEIDIEEKTIEITLK</sequence>
<dbReference type="Proteomes" id="UP000323930">
    <property type="component" value="Unassembled WGS sequence"/>
</dbReference>
<evidence type="ECO:0000313" key="1">
    <source>
        <dbReference type="EMBL" id="TYA84234.1"/>
    </source>
</evidence>
<accession>A0A5D0IKZ1</accession>
<name>A0A5D0IKZ1_9FLAO</name>